<accession>A0ACB9CPM3</accession>
<keyword evidence="2" id="KW-1185">Reference proteome</keyword>
<reference evidence="1 2" key="2">
    <citation type="journal article" date="2022" name="Mol. Ecol. Resour.">
        <title>The genomes of chicory, endive, great burdock and yacon provide insights into Asteraceae paleo-polyploidization history and plant inulin production.</title>
        <authorList>
            <person name="Fan W."/>
            <person name="Wang S."/>
            <person name="Wang H."/>
            <person name="Wang A."/>
            <person name="Jiang F."/>
            <person name="Liu H."/>
            <person name="Zhao H."/>
            <person name="Xu D."/>
            <person name="Zhang Y."/>
        </authorList>
    </citation>
    <scope>NUCLEOTIDE SEQUENCE [LARGE SCALE GENOMIC DNA]</scope>
    <source>
        <strain evidence="2">cv. Niubang</strain>
    </source>
</reference>
<organism evidence="1 2">
    <name type="scientific">Arctium lappa</name>
    <name type="common">Greater burdock</name>
    <name type="synonym">Lappa major</name>
    <dbReference type="NCBI Taxonomy" id="4217"/>
    <lineage>
        <taxon>Eukaryota</taxon>
        <taxon>Viridiplantae</taxon>
        <taxon>Streptophyta</taxon>
        <taxon>Embryophyta</taxon>
        <taxon>Tracheophyta</taxon>
        <taxon>Spermatophyta</taxon>
        <taxon>Magnoliopsida</taxon>
        <taxon>eudicotyledons</taxon>
        <taxon>Gunneridae</taxon>
        <taxon>Pentapetalae</taxon>
        <taxon>asterids</taxon>
        <taxon>campanulids</taxon>
        <taxon>Asterales</taxon>
        <taxon>Asteraceae</taxon>
        <taxon>Carduoideae</taxon>
        <taxon>Cardueae</taxon>
        <taxon>Arctiinae</taxon>
        <taxon>Arctium</taxon>
    </lineage>
</organism>
<dbReference type="EMBL" id="CM042050">
    <property type="protein sequence ID" value="KAI3736181.1"/>
    <property type="molecule type" value="Genomic_DNA"/>
</dbReference>
<reference evidence="2" key="1">
    <citation type="journal article" date="2022" name="Mol. Ecol. Resour.">
        <title>The genomes of chicory, endive, great burdock and yacon provide insights into Asteraceae palaeo-polyploidization history and plant inulin production.</title>
        <authorList>
            <person name="Fan W."/>
            <person name="Wang S."/>
            <person name="Wang H."/>
            <person name="Wang A."/>
            <person name="Jiang F."/>
            <person name="Liu H."/>
            <person name="Zhao H."/>
            <person name="Xu D."/>
            <person name="Zhang Y."/>
        </authorList>
    </citation>
    <scope>NUCLEOTIDE SEQUENCE [LARGE SCALE GENOMIC DNA]</scope>
    <source>
        <strain evidence="2">cv. Niubang</strain>
    </source>
</reference>
<comment type="caution">
    <text evidence="1">The sequence shown here is derived from an EMBL/GenBank/DDBJ whole genome shotgun (WGS) entry which is preliminary data.</text>
</comment>
<evidence type="ECO:0000313" key="1">
    <source>
        <dbReference type="EMBL" id="KAI3736181.1"/>
    </source>
</evidence>
<name>A0ACB9CPM3_ARCLA</name>
<evidence type="ECO:0000313" key="2">
    <source>
        <dbReference type="Proteomes" id="UP001055879"/>
    </source>
</evidence>
<gene>
    <name evidence="1" type="ORF">L6452_15718</name>
</gene>
<sequence>MLRGQAQIWRYLHGDIDGMAIRCCIEHQIADIISNHGRPTTLSEITNAIDSRSINKDGLGRLMRFLVHKKVFDEMPQPQKRNEEGEKAYSLNCCSKWLLYDTDLTLAPMFMLRTNPLMALHMHVLSRSIKEGGTTFKMTQGKEMFEFSLHNSEFNRIFNEGMASTTRITMDSIMSKYNNGFLGLIGSVGDVGGGTRVAIYEIVKAYPHLKGINFDLSHVISIAPTYDGVTHVVGDMFMTIPLAETIFMKWILHDWSDEDCIKILKFGKERTEREWKKLLSGGGFCRYNIIKIPALQSIIEAFPQ</sequence>
<proteinExistence type="predicted"/>
<protein>
    <submittedName>
        <fullName evidence="1">Uncharacterized protein</fullName>
    </submittedName>
</protein>
<dbReference type="Proteomes" id="UP001055879">
    <property type="component" value="Linkage Group LG04"/>
</dbReference>